<dbReference type="OrthoDB" id="1930729at2759"/>
<dbReference type="PANTHER" id="PTHR48449">
    <property type="entry name" value="DUF1985 DOMAIN-CONTAINING PROTEIN"/>
    <property type="match status" value="1"/>
</dbReference>
<gene>
    <name evidence="2" type="ORF">FNV43_RR10421</name>
</gene>
<organism evidence="2 3">
    <name type="scientific">Rhamnella rubrinervis</name>
    <dbReference type="NCBI Taxonomy" id="2594499"/>
    <lineage>
        <taxon>Eukaryota</taxon>
        <taxon>Viridiplantae</taxon>
        <taxon>Streptophyta</taxon>
        <taxon>Embryophyta</taxon>
        <taxon>Tracheophyta</taxon>
        <taxon>Spermatophyta</taxon>
        <taxon>Magnoliopsida</taxon>
        <taxon>eudicotyledons</taxon>
        <taxon>Gunneridae</taxon>
        <taxon>Pentapetalae</taxon>
        <taxon>rosids</taxon>
        <taxon>fabids</taxon>
        <taxon>Rosales</taxon>
        <taxon>Rhamnaceae</taxon>
        <taxon>rhamnoid group</taxon>
        <taxon>Rhamneae</taxon>
        <taxon>Rhamnella</taxon>
    </lineage>
</organism>
<dbReference type="AlphaFoldDB" id="A0A8K0MLB0"/>
<evidence type="ECO:0000313" key="3">
    <source>
        <dbReference type="Proteomes" id="UP000796880"/>
    </source>
</evidence>
<feature type="compositionally biased region" description="Basic and acidic residues" evidence="1">
    <location>
        <begin position="251"/>
        <end position="260"/>
    </location>
</feature>
<reference evidence="2" key="1">
    <citation type="submission" date="2020-03" db="EMBL/GenBank/DDBJ databases">
        <title>A high-quality chromosome-level genome assembly of a woody plant with both climbing and erect habits, Rhamnella rubrinervis.</title>
        <authorList>
            <person name="Lu Z."/>
            <person name="Yang Y."/>
            <person name="Zhu X."/>
            <person name="Sun Y."/>
        </authorList>
    </citation>
    <scope>NUCLEOTIDE SEQUENCE</scope>
    <source>
        <strain evidence="2">BYM</strain>
        <tissue evidence="2">Leaf</tissue>
    </source>
</reference>
<protein>
    <submittedName>
        <fullName evidence="2">Uncharacterized protein</fullName>
    </submittedName>
</protein>
<evidence type="ECO:0000313" key="2">
    <source>
        <dbReference type="EMBL" id="KAF3449690.1"/>
    </source>
</evidence>
<dbReference type="PANTHER" id="PTHR48449:SF1">
    <property type="entry name" value="DUF1985 DOMAIN-CONTAINING PROTEIN"/>
    <property type="match status" value="1"/>
</dbReference>
<accession>A0A8K0MLB0</accession>
<sequence length="347" mass="40758">MKCLKRTLIVLWEMNFKAQLSENATQIKKMEDSCFNYFLKKTKLSKDNLFKGSILHFGKKEFELVTKLKMGLVPKRKETSSYNKIKDEYFNNEEKITNTMVNEVFTTIEIILKEKCHGLPPLCPYKRFLRSQVHAYNKLHMEFNFEGSILHFGKKEFGLVTDLKMGLVPKRKETSSYNRIKDEYFNNEETITNTMVKEVFTTIEKYMEDDDMAKEQTDIVNPDEEDFKTTEKDDAYNKESIELDTIQTHDEHHEQKHYVDDDNQANSQEREGERDDHHKCDLLDAGYIGHGKRLRNLAKEVRSPYLVNKKMLAKLKTTIPTNTFNPMRPVSIAIGSALEFYMRLESP</sequence>
<dbReference type="EMBL" id="VOIH02000004">
    <property type="protein sequence ID" value="KAF3449690.1"/>
    <property type="molecule type" value="Genomic_DNA"/>
</dbReference>
<feature type="region of interest" description="Disordered" evidence="1">
    <location>
        <begin position="251"/>
        <end position="278"/>
    </location>
</feature>
<evidence type="ECO:0000256" key="1">
    <source>
        <dbReference type="SAM" id="MobiDB-lite"/>
    </source>
</evidence>
<keyword evidence="3" id="KW-1185">Reference proteome</keyword>
<feature type="compositionally biased region" description="Basic and acidic residues" evidence="1">
    <location>
        <begin position="268"/>
        <end position="278"/>
    </location>
</feature>
<comment type="caution">
    <text evidence="2">The sequence shown here is derived from an EMBL/GenBank/DDBJ whole genome shotgun (WGS) entry which is preliminary data.</text>
</comment>
<dbReference type="Proteomes" id="UP000796880">
    <property type="component" value="Unassembled WGS sequence"/>
</dbReference>
<name>A0A8K0MLB0_9ROSA</name>
<proteinExistence type="predicted"/>